<dbReference type="AlphaFoldDB" id="A0A1I8A1E8"/>
<organism evidence="2 3">
    <name type="scientific">Steinernema glaseri</name>
    <dbReference type="NCBI Taxonomy" id="37863"/>
    <lineage>
        <taxon>Eukaryota</taxon>
        <taxon>Metazoa</taxon>
        <taxon>Ecdysozoa</taxon>
        <taxon>Nematoda</taxon>
        <taxon>Chromadorea</taxon>
        <taxon>Rhabditida</taxon>
        <taxon>Tylenchina</taxon>
        <taxon>Panagrolaimomorpha</taxon>
        <taxon>Strongyloidoidea</taxon>
        <taxon>Steinernematidae</taxon>
        <taxon>Steinernema</taxon>
    </lineage>
</organism>
<evidence type="ECO:0000256" key="1">
    <source>
        <dbReference type="SAM" id="MobiDB-lite"/>
    </source>
</evidence>
<name>A0A1I8A1E8_9BILA</name>
<feature type="region of interest" description="Disordered" evidence="1">
    <location>
        <begin position="86"/>
        <end position="111"/>
    </location>
</feature>
<dbReference type="WBParaSite" id="L893_g31890.t1">
    <property type="protein sequence ID" value="L893_g31890.t1"/>
    <property type="gene ID" value="L893_g31890"/>
</dbReference>
<evidence type="ECO:0000313" key="3">
    <source>
        <dbReference type="WBParaSite" id="L893_g31890.t1"/>
    </source>
</evidence>
<keyword evidence="2" id="KW-1185">Reference proteome</keyword>
<protein>
    <submittedName>
        <fullName evidence="3">Ovule protein</fullName>
    </submittedName>
</protein>
<accession>A0A1I8A1E8</accession>
<sequence>MYRSDSQSSELDPNQCPGIQNTHKPVHFLSLRTPSNHFDPLAFSPSLKAPPSAQLMNFPVSLLFLQIPNKRGQSVNFYDRIQSNVRPLHNSDQSTSTSANKQGYPISEKLG</sequence>
<evidence type="ECO:0000313" key="2">
    <source>
        <dbReference type="Proteomes" id="UP000095287"/>
    </source>
</evidence>
<feature type="region of interest" description="Disordered" evidence="1">
    <location>
        <begin position="1"/>
        <end position="25"/>
    </location>
</feature>
<feature type="compositionally biased region" description="Polar residues" evidence="1">
    <location>
        <begin position="86"/>
        <end position="101"/>
    </location>
</feature>
<dbReference type="Proteomes" id="UP000095287">
    <property type="component" value="Unplaced"/>
</dbReference>
<reference evidence="3" key="1">
    <citation type="submission" date="2016-11" db="UniProtKB">
        <authorList>
            <consortium name="WormBaseParasite"/>
        </authorList>
    </citation>
    <scope>IDENTIFICATION</scope>
</reference>
<proteinExistence type="predicted"/>
<feature type="compositionally biased region" description="Polar residues" evidence="1">
    <location>
        <begin position="1"/>
        <end position="23"/>
    </location>
</feature>